<dbReference type="Proteomes" id="UP000503820">
    <property type="component" value="Unassembled WGS sequence"/>
</dbReference>
<comment type="caution">
    <text evidence="6">The sequence shown here is derived from an EMBL/GenBank/DDBJ whole genome shotgun (WGS) entry which is preliminary data.</text>
</comment>
<evidence type="ECO:0000256" key="3">
    <source>
        <dbReference type="ARBA" id="ARBA00023004"/>
    </source>
</evidence>
<keyword evidence="4" id="KW-0411">Iron-sulfur</keyword>
<keyword evidence="7" id="KW-1185">Reference proteome</keyword>
<feature type="domain" description="4Fe-4S ferredoxin-type" evidence="5">
    <location>
        <begin position="86"/>
        <end position="117"/>
    </location>
</feature>
<dbReference type="Pfam" id="PF13247">
    <property type="entry name" value="Fer4_11"/>
    <property type="match status" value="1"/>
</dbReference>
<dbReference type="PANTHER" id="PTHR43177:SF3">
    <property type="entry name" value="PROTEIN NRFC HOMOLOG"/>
    <property type="match status" value="1"/>
</dbReference>
<protein>
    <submittedName>
        <fullName evidence="6">(Fe-S)-binding protein</fullName>
    </submittedName>
</protein>
<dbReference type="InterPro" id="IPR050954">
    <property type="entry name" value="ET_IronSulfur_Cluster-Binding"/>
</dbReference>
<dbReference type="Pfam" id="PF00037">
    <property type="entry name" value="Fer4"/>
    <property type="match status" value="1"/>
</dbReference>
<dbReference type="PANTHER" id="PTHR43177">
    <property type="entry name" value="PROTEIN NRFC"/>
    <property type="match status" value="1"/>
</dbReference>
<dbReference type="SUPFAM" id="SSF54862">
    <property type="entry name" value="4Fe-4S ferredoxins"/>
    <property type="match status" value="1"/>
</dbReference>
<evidence type="ECO:0000259" key="5">
    <source>
        <dbReference type="PROSITE" id="PS51379"/>
    </source>
</evidence>
<organism evidence="6 7">
    <name type="scientific">Desulfovibrio psychrotolerans</name>
    <dbReference type="NCBI Taxonomy" id="415242"/>
    <lineage>
        <taxon>Bacteria</taxon>
        <taxon>Pseudomonadati</taxon>
        <taxon>Thermodesulfobacteriota</taxon>
        <taxon>Desulfovibrionia</taxon>
        <taxon>Desulfovibrionales</taxon>
        <taxon>Desulfovibrionaceae</taxon>
        <taxon>Desulfovibrio</taxon>
    </lineage>
</organism>
<feature type="domain" description="4Fe-4S ferredoxin-type" evidence="5">
    <location>
        <begin position="20"/>
        <end position="51"/>
    </location>
</feature>
<accession>A0A7J0BYZ8</accession>
<dbReference type="AlphaFoldDB" id="A0A7J0BYZ8"/>
<gene>
    <name evidence="6" type="ORF">DSM19430T_30990</name>
</gene>
<sequence>MRTRRLPLVPEAKDMLEGTKTLYIDYAKCIGCETCEAVCKFLYDVPRITMTRTTEGIMVPLYCKHCEKASCMNVCSRGALNRDRDGAVVLQPLLCRGCETRNCVIACPYAAFFATCSGVAVAKCDLCASRRAIGLGPACVEMCPCAAILYVDRADIPALETEESRKAYQRVMDHIRPPRCETQE</sequence>
<dbReference type="GO" id="GO:0051539">
    <property type="term" value="F:4 iron, 4 sulfur cluster binding"/>
    <property type="evidence" value="ECO:0007669"/>
    <property type="project" value="UniProtKB-KW"/>
</dbReference>
<evidence type="ECO:0000313" key="7">
    <source>
        <dbReference type="Proteomes" id="UP000503820"/>
    </source>
</evidence>
<evidence type="ECO:0000256" key="2">
    <source>
        <dbReference type="ARBA" id="ARBA00022723"/>
    </source>
</evidence>
<keyword evidence="2" id="KW-0479">Metal-binding</keyword>
<evidence type="ECO:0000256" key="4">
    <source>
        <dbReference type="ARBA" id="ARBA00023014"/>
    </source>
</evidence>
<name>A0A7J0BYZ8_9BACT</name>
<dbReference type="GO" id="GO:0046872">
    <property type="term" value="F:metal ion binding"/>
    <property type="evidence" value="ECO:0007669"/>
    <property type="project" value="UniProtKB-KW"/>
</dbReference>
<dbReference type="PROSITE" id="PS51379">
    <property type="entry name" value="4FE4S_FER_2"/>
    <property type="match status" value="2"/>
</dbReference>
<keyword evidence="3" id="KW-0408">Iron</keyword>
<proteinExistence type="predicted"/>
<dbReference type="Gene3D" id="3.30.70.20">
    <property type="match status" value="2"/>
</dbReference>
<dbReference type="CDD" id="cd04410">
    <property type="entry name" value="DMSOR_beta-like"/>
    <property type="match status" value="1"/>
</dbReference>
<dbReference type="EMBL" id="BLVP01000036">
    <property type="protein sequence ID" value="GFM38415.1"/>
    <property type="molecule type" value="Genomic_DNA"/>
</dbReference>
<reference evidence="6 7" key="1">
    <citation type="submission" date="2020-05" db="EMBL/GenBank/DDBJ databases">
        <title>Draft genome sequence of Desulfovibrio psychrotolerans JS1T.</title>
        <authorList>
            <person name="Ueno A."/>
            <person name="Tamazawa S."/>
            <person name="Tamamura S."/>
            <person name="Murakami T."/>
            <person name="Kiyama T."/>
            <person name="Inomata H."/>
            <person name="Amano Y."/>
            <person name="Miyakawa K."/>
            <person name="Tamaki H."/>
            <person name="Naganuma T."/>
            <person name="Kaneko K."/>
        </authorList>
    </citation>
    <scope>NUCLEOTIDE SEQUENCE [LARGE SCALE GENOMIC DNA]</scope>
    <source>
        <strain evidence="6 7">JS1</strain>
    </source>
</reference>
<evidence type="ECO:0000256" key="1">
    <source>
        <dbReference type="ARBA" id="ARBA00022485"/>
    </source>
</evidence>
<evidence type="ECO:0000313" key="6">
    <source>
        <dbReference type="EMBL" id="GFM38415.1"/>
    </source>
</evidence>
<dbReference type="InterPro" id="IPR017896">
    <property type="entry name" value="4Fe4S_Fe-S-bd"/>
</dbReference>
<keyword evidence="1" id="KW-0004">4Fe-4S</keyword>